<dbReference type="GO" id="GO:0005829">
    <property type="term" value="C:cytosol"/>
    <property type="evidence" value="ECO:0007669"/>
    <property type="project" value="TreeGrafter"/>
</dbReference>
<proteinExistence type="predicted"/>
<keyword evidence="2 5" id="KW-0547">Nucleotide-binding</keyword>
<keyword evidence="3" id="KW-0658">Purine biosynthesis</keyword>
<sequence length="353" mass="37778">MTSAEFRTALLLGSGEASAEVSAAFRRLGVAVITATDEELSSEGGIAELVATYGPEVIVPMTESVDVAALTEAEAAGVMVVPSARGCELTVTRDTLRRTANEELGLPTTAYRFVSTHEDFLAAFAEMGLPCVVKPATFTGGHGHTVVRTPEQIEAAWEVSNLSEGRVMIERFVNFDYEVTVLAVRSIDPATGKLATWFCEPIGHRHQDGRLAESWQPMPMSPQALDNARSMAARISNALGGRGVCAVEMFVAGDEVYFSGVTPRPHEEGAVTLRSQRLSQYDLHARAILGLPIDVTMISPGAVAMVYEPLIDVARVLAVPETDVRLPSGRPGMVLATAETVQEARDRALLAAR</sequence>
<dbReference type="PATRIC" id="fig|136857.5.peg.2356"/>
<dbReference type="SUPFAM" id="SSF52440">
    <property type="entry name" value="PreATP-grasp domain"/>
    <property type="match status" value="1"/>
</dbReference>
<evidence type="ECO:0000313" key="7">
    <source>
        <dbReference type="EMBL" id="AKK09793.1"/>
    </source>
</evidence>
<dbReference type="NCBIfam" id="NF006766">
    <property type="entry name" value="PRK09288.1"/>
    <property type="match status" value="1"/>
</dbReference>
<name>A0A0G3HCX1_9CORY</name>
<keyword evidence="7" id="KW-0808">Transferase</keyword>
<gene>
    <name evidence="7" type="primary">purT</name>
    <name evidence="7" type="ORF">CTEST_11930</name>
</gene>
<dbReference type="InterPro" id="IPR016185">
    <property type="entry name" value="PreATP-grasp_dom_sf"/>
</dbReference>
<dbReference type="GO" id="GO:0005524">
    <property type="term" value="F:ATP binding"/>
    <property type="evidence" value="ECO:0007669"/>
    <property type="project" value="UniProtKB-UniRule"/>
</dbReference>
<dbReference type="GO" id="GO:0046872">
    <property type="term" value="F:metal ion binding"/>
    <property type="evidence" value="ECO:0007669"/>
    <property type="project" value="InterPro"/>
</dbReference>
<dbReference type="Gene3D" id="3.40.50.20">
    <property type="match status" value="1"/>
</dbReference>
<accession>A0A0G3HCX1</accession>
<dbReference type="PANTHER" id="PTHR43055:SF1">
    <property type="entry name" value="FORMATE-DEPENDENT PHOSPHORIBOSYLGLYCINAMIDE FORMYLTRANSFERASE"/>
    <property type="match status" value="1"/>
</dbReference>
<dbReference type="GO" id="GO:0016740">
    <property type="term" value="F:transferase activity"/>
    <property type="evidence" value="ECO:0007669"/>
    <property type="project" value="UniProtKB-KW"/>
</dbReference>
<dbReference type="EMBL" id="CP011545">
    <property type="protein sequence ID" value="AKK09793.1"/>
    <property type="molecule type" value="Genomic_DNA"/>
</dbReference>
<dbReference type="AlphaFoldDB" id="A0A0G3HCX1"/>
<dbReference type="Gene3D" id="3.30.1490.20">
    <property type="entry name" value="ATP-grasp fold, A domain"/>
    <property type="match status" value="1"/>
</dbReference>
<dbReference type="Gene3D" id="3.30.470.20">
    <property type="entry name" value="ATP-grasp fold, B domain"/>
    <property type="match status" value="1"/>
</dbReference>
<evidence type="ECO:0000256" key="3">
    <source>
        <dbReference type="ARBA" id="ARBA00022755"/>
    </source>
</evidence>
<keyword evidence="1 7" id="KW-0436">Ligase</keyword>
<dbReference type="RefSeq" id="WP_236686093.1">
    <property type="nucleotide sequence ID" value="NZ_CP011545.1"/>
</dbReference>
<keyword evidence="8" id="KW-1185">Reference proteome</keyword>
<dbReference type="InterPro" id="IPR013815">
    <property type="entry name" value="ATP_grasp_subdomain_1"/>
</dbReference>
<evidence type="ECO:0000256" key="2">
    <source>
        <dbReference type="ARBA" id="ARBA00022741"/>
    </source>
</evidence>
<feature type="domain" description="ATP-grasp" evidence="6">
    <location>
        <begin position="98"/>
        <end position="289"/>
    </location>
</feature>
<evidence type="ECO:0000256" key="1">
    <source>
        <dbReference type="ARBA" id="ARBA00022598"/>
    </source>
</evidence>
<dbReference type="Pfam" id="PF02222">
    <property type="entry name" value="ATP-grasp"/>
    <property type="match status" value="1"/>
</dbReference>
<dbReference type="InterPro" id="IPR011761">
    <property type="entry name" value="ATP-grasp"/>
</dbReference>
<dbReference type="Proteomes" id="UP000035540">
    <property type="component" value="Chromosome"/>
</dbReference>
<organism evidence="7 8">
    <name type="scientific">Corynebacterium testudinoris</name>
    <dbReference type="NCBI Taxonomy" id="136857"/>
    <lineage>
        <taxon>Bacteria</taxon>
        <taxon>Bacillati</taxon>
        <taxon>Actinomycetota</taxon>
        <taxon>Actinomycetes</taxon>
        <taxon>Mycobacteriales</taxon>
        <taxon>Corynebacteriaceae</taxon>
        <taxon>Corynebacterium</taxon>
    </lineage>
</organism>
<evidence type="ECO:0000256" key="5">
    <source>
        <dbReference type="PROSITE-ProRule" id="PRU00409"/>
    </source>
</evidence>
<dbReference type="PANTHER" id="PTHR43055">
    <property type="entry name" value="FORMATE-DEPENDENT PHOSPHORIBOSYLGLYCINAMIDE FORMYLTRANSFERASE"/>
    <property type="match status" value="1"/>
</dbReference>
<reference evidence="8" key="2">
    <citation type="submission" date="2015-05" db="EMBL/GenBank/DDBJ databases">
        <title>Complete genome sequence of Corynebacterium testudinoris DSM 44614, recovered from necrotic lesions in the mouth of a tortoise.</title>
        <authorList>
            <person name="Ruckert C."/>
            <person name="Albersmeier A."/>
            <person name="Winkler A."/>
            <person name="Tauch A."/>
        </authorList>
    </citation>
    <scope>NUCLEOTIDE SEQUENCE [LARGE SCALE GENOMIC DNA]</scope>
    <source>
        <strain evidence="8">DSM 44614</strain>
    </source>
</reference>
<dbReference type="PROSITE" id="PS50975">
    <property type="entry name" value="ATP_GRASP"/>
    <property type="match status" value="1"/>
</dbReference>
<evidence type="ECO:0000256" key="4">
    <source>
        <dbReference type="ARBA" id="ARBA00022840"/>
    </source>
</evidence>
<evidence type="ECO:0000259" key="6">
    <source>
        <dbReference type="PROSITE" id="PS50975"/>
    </source>
</evidence>
<keyword evidence="4 5" id="KW-0067">ATP-binding</keyword>
<dbReference type="STRING" id="136857.CTEST_11930"/>
<dbReference type="SUPFAM" id="SSF56059">
    <property type="entry name" value="Glutathione synthetase ATP-binding domain-like"/>
    <property type="match status" value="1"/>
</dbReference>
<dbReference type="KEGG" id="cted:CTEST_11930"/>
<reference evidence="7 8" key="1">
    <citation type="journal article" date="2015" name="Genome Announc.">
        <title>Complete Genome Sequence of the Type Strain Corynebacterium testudinoris DSM 44614, Recovered from Necrotic Lesions in the Mouth of a Tortoise.</title>
        <authorList>
            <person name="Ruckert C."/>
            <person name="Kriete M."/>
            <person name="Jaenicke S."/>
            <person name="Winkler A."/>
            <person name="Tauch A."/>
        </authorList>
    </citation>
    <scope>NUCLEOTIDE SEQUENCE [LARGE SCALE GENOMIC DNA]</scope>
    <source>
        <strain evidence="7 8">DSM 44614</strain>
    </source>
</reference>
<dbReference type="EC" id="6.3.4.-" evidence="7"/>
<evidence type="ECO:0000313" key="8">
    <source>
        <dbReference type="Proteomes" id="UP000035540"/>
    </source>
</evidence>
<dbReference type="GO" id="GO:0006164">
    <property type="term" value="P:purine nucleotide biosynthetic process"/>
    <property type="evidence" value="ECO:0007669"/>
    <property type="project" value="UniProtKB-KW"/>
</dbReference>
<dbReference type="InterPro" id="IPR003135">
    <property type="entry name" value="ATP-grasp_carboxylate-amine"/>
</dbReference>
<protein>
    <submittedName>
        <fullName evidence="7">Formate-dependent phosphoribosylglycinamide formyltransferase</fullName>
        <ecNumber evidence="7">6.3.4.-</ecNumber>
    </submittedName>
</protein>
<dbReference type="GO" id="GO:0016874">
    <property type="term" value="F:ligase activity"/>
    <property type="evidence" value="ECO:0007669"/>
    <property type="project" value="UniProtKB-KW"/>
</dbReference>